<dbReference type="PANTHER" id="PTHR42928:SF5">
    <property type="entry name" value="BLR1237 PROTEIN"/>
    <property type="match status" value="1"/>
</dbReference>
<evidence type="ECO:0000313" key="4">
    <source>
        <dbReference type="Proteomes" id="UP000297564"/>
    </source>
</evidence>
<dbReference type="SUPFAM" id="SSF53850">
    <property type="entry name" value="Periplasmic binding protein-like II"/>
    <property type="match status" value="1"/>
</dbReference>
<gene>
    <name evidence="3" type="ORF">EZ242_17340</name>
</gene>
<protein>
    <submittedName>
        <fullName evidence="3">Tripartite tricarboxylate transporter substrate binding protein</fullName>
    </submittedName>
</protein>
<dbReference type="InterPro" id="IPR042100">
    <property type="entry name" value="Bug_dom1"/>
</dbReference>
<dbReference type="RefSeq" id="WP_135286460.1">
    <property type="nucleotide sequence ID" value="NZ_SMLL01000007.1"/>
</dbReference>
<feature type="chain" id="PRO_5021502506" evidence="2">
    <location>
        <begin position="27"/>
        <end position="326"/>
    </location>
</feature>
<dbReference type="Proteomes" id="UP000297564">
    <property type="component" value="Unassembled WGS sequence"/>
</dbReference>
<feature type="signal peptide" evidence="2">
    <location>
        <begin position="1"/>
        <end position="26"/>
    </location>
</feature>
<keyword evidence="2" id="KW-0732">Signal</keyword>
<dbReference type="PANTHER" id="PTHR42928">
    <property type="entry name" value="TRICARBOXYLATE-BINDING PROTEIN"/>
    <property type="match status" value="1"/>
</dbReference>
<keyword evidence="4" id="KW-1185">Reference proteome</keyword>
<sequence>MRIPALTRRALAASALLALVPMGAFAQAWPARPVRLVVPFPAGGGTDIIAREVANKVTGTTKWNFVIENKPGSGGNLGIDNVAKSAADGYSLVLGQTSNLAINPALYSKLPYDPLKDLTPVALIGSSPLLMVVAANSPFQTLGDVVAAAKAKPGTINYATSGNGTVAHLATELFQREANVKLTHIPYKGASQGLNDVIGGNVEIYVSSVTTLIGYIKNGKVRPLAVTSAKRTDDLPQVPTVAESGYKGFEAVTWFGVLGPARLPTEVTSQLNAEVNKALRADDLRNKLESQGLELSPGTPEQFGKLIRDDLAKWGKVVKESGAKID</sequence>
<name>A0A4Z0BFR1_9BURK</name>
<evidence type="ECO:0000256" key="2">
    <source>
        <dbReference type="SAM" id="SignalP"/>
    </source>
</evidence>
<proteinExistence type="inferred from homology"/>
<dbReference type="EMBL" id="SMLL01000007">
    <property type="protein sequence ID" value="TFY97293.1"/>
    <property type="molecule type" value="Genomic_DNA"/>
</dbReference>
<comment type="caution">
    <text evidence="3">The sequence shown here is derived from an EMBL/GenBank/DDBJ whole genome shotgun (WGS) entry which is preliminary data.</text>
</comment>
<dbReference type="AlphaFoldDB" id="A0A4Z0BFR1"/>
<evidence type="ECO:0000256" key="1">
    <source>
        <dbReference type="ARBA" id="ARBA00006987"/>
    </source>
</evidence>
<dbReference type="InterPro" id="IPR005064">
    <property type="entry name" value="BUG"/>
</dbReference>
<dbReference type="PIRSF" id="PIRSF017082">
    <property type="entry name" value="YflP"/>
    <property type="match status" value="1"/>
</dbReference>
<comment type="similarity">
    <text evidence="1">Belongs to the UPF0065 (bug) family.</text>
</comment>
<reference evidence="3 4" key="1">
    <citation type="submission" date="2019-03" db="EMBL/GenBank/DDBJ databases">
        <title>Ramlibacter rhizophilus CCTCC AB2015357, whole genome shotgun sequence.</title>
        <authorList>
            <person name="Zhang X."/>
            <person name="Feng G."/>
            <person name="Zhu H."/>
        </authorList>
    </citation>
    <scope>NUCLEOTIDE SEQUENCE [LARGE SCALE GENOMIC DNA]</scope>
    <source>
        <strain evidence="3 4">CCTCC AB2015357</strain>
    </source>
</reference>
<dbReference type="Gene3D" id="3.40.190.10">
    <property type="entry name" value="Periplasmic binding protein-like II"/>
    <property type="match status" value="1"/>
</dbReference>
<evidence type="ECO:0000313" key="3">
    <source>
        <dbReference type="EMBL" id="TFY97293.1"/>
    </source>
</evidence>
<dbReference type="Gene3D" id="3.40.190.150">
    <property type="entry name" value="Bordetella uptake gene, domain 1"/>
    <property type="match status" value="1"/>
</dbReference>
<dbReference type="Pfam" id="PF03401">
    <property type="entry name" value="TctC"/>
    <property type="match status" value="1"/>
</dbReference>
<organism evidence="3 4">
    <name type="scientific">Ramlibacter rhizophilus</name>
    <dbReference type="NCBI Taxonomy" id="1781167"/>
    <lineage>
        <taxon>Bacteria</taxon>
        <taxon>Pseudomonadati</taxon>
        <taxon>Pseudomonadota</taxon>
        <taxon>Betaproteobacteria</taxon>
        <taxon>Burkholderiales</taxon>
        <taxon>Comamonadaceae</taxon>
        <taxon>Ramlibacter</taxon>
    </lineage>
</organism>
<accession>A0A4Z0BFR1</accession>
<dbReference type="OrthoDB" id="8678477at2"/>
<dbReference type="CDD" id="cd13578">
    <property type="entry name" value="PBP2_Bug27"/>
    <property type="match status" value="1"/>
</dbReference>